<feature type="transmembrane region" description="Helical" evidence="7">
    <location>
        <begin position="113"/>
        <end position="133"/>
    </location>
</feature>
<feature type="transmembrane region" description="Helical" evidence="7">
    <location>
        <begin position="139"/>
        <end position="156"/>
    </location>
</feature>
<name>A0ABW3D9E6_9BACL</name>
<dbReference type="PROSITE" id="PS50928">
    <property type="entry name" value="ABC_TM1"/>
    <property type="match status" value="1"/>
</dbReference>
<evidence type="ECO:0000256" key="6">
    <source>
        <dbReference type="ARBA" id="ARBA00023136"/>
    </source>
</evidence>
<comment type="similarity">
    <text evidence="7">Belongs to the binding-protein-dependent transport system permease family.</text>
</comment>
<evidence type="ECO:0000259" key="8">
    <source>
        <dbReference type="PROSITE" id="PS50928"/>
    </source>
</evidence>
<feature type="transmembrane region" description="Helical" evidence="7">
    <location>
        <begin position="12"/>
        <end position="31"/>
    </location>
</feature>
<dbReference type="Gene3D" id="1.10.3720.10">
    <property type="entry name" value="MetI-like"/>
    <property type="match status" value="1"/>
</dbReference>
<dbReference type="SUPFAM" id="SSF161098">
    <property type="entry name" value="MetI-like"/>
    <property type="match status" value="1"/>
</dbReference>
<dbReference type="PANTHER" id="PTHR43227:SF11">
    <property type="entry name" value="BLL4140 PROTEIN"/>
    <property type="match status" value="1"/>
</dbReference>
<dbReference type="Pfam" id="PF00528">
    <property type="entry name" value="BPD_transp_1"/>
    <property type="match status" value="1"/>
</dbReference>
<dbReference type="InterPro" id="IPR000515">
    <property type="entry name" value="MetI-like"/>
</dbReference>
<keyword evidence="4 7" id="KW-0812">Transmembrane</keyword>
<feature type="transmembrane region" description="Helical" evidence="7">
    <location>
        <begin position="210"/>
        <end position="231"/>
    </location>
</feature>
<dbReference type="RefSeq" id="WP_260981920.1">
    <property type="nucleotide sequence ID" value="NZ_JBHTIU010000039.1"/>
</dbReference>
<keyword evidence="6 7" id="KW-0472">Membrane</keyword>
<dbReference type="CDD" id="cd06261">
    <property type="entry name" value="TM_PBP2"/>
    <property type="match status" value="1"/>
</dbReference>
<keyword evidence="3" id="KW-1003">Cell membrane</keyword>
<sequence>MRTWLKSYWKHKYLLIMLLPCLLYFIIFKYLPMYGIILAFKEYRFIDGVFGSPWNGIQNFVDLFTGRDFPKAFRNTIIISFYKLVFGFPAPIILAILLNELRVILFKKFVQTLSYLPHFLSWVVLAGIFMEIFSPTRGVVNYIITSLGGDAIFFFGDKNWFRTLLVSTEVWKGVGWGSIIYLAALSGIDPSLYEAAIVDGANRWKQMIHITLPSLIPVITIMFIFAVGGIINDDFDQVFNFYNPAVYEVGDVLSTYTYRIGITEMQYGLATASGLFINVIAFVLIIITNTIVKRFSDYGIW</sequence>
<gene>
    <name evidence="9" type="ORF">ACFQ03_13205</name>
</gene>
<dbReference type="PANTHER" id="PTHR43227">
    <property type="entry name" value="BLL4140 PROTEIN"/>
    <property type="match status" value="1"/>
</dbReference>
<keyword evidence="5 7" id="KW-1133">Transmembrane helix</keyword>
<feature type="domain" description="ABC transmembrane type-1" evidence="8">
    <location>
        <begin position="73"/>
        <end position="288"/>
    </location>
</feature>
<comment type="caution">
    <text evidence="9">The sequence shown here is derived from an EMBL/GenBank/DDBJ whole genome shotgun (WGS) entry which is preliminary data.</text>
</comment>
<reference evidence="10" key="1">
    <citation type="journal article" date="2019" name="Int. J. Syst. Evol. Microbiol.">
        <title>The Global Catalogue of Microorganisms (GCM) 10K type strain sequencing project: providing services to taxonomists for standard genome sequencing and annotation.</title>
        <authorList>
            <consortium name="The Broad Institute Genomics Platform"/>
            <consortium name="The Broad Institute Genome Sequencing Center for Infectious Disease"/>
            <person name="Wu L."/>
            <person name="Ma J."/>
        </authorList>
    </citation>
    <scope>NUCLEOTIDE SEQUENCE [LARGE SCALE GENOMIC DNA]</scope>
    <source>
        <strain evidence="10">CCUG 57263</strain>
    </source>
</reference>
<keyword evidence="2 7" id="KW-0813">Transport</keyword>
<evidence type="ECO:0000256" key="1">
    <source>
        <dbReference type="ARBA" id="ARBA00004651"/>
    </source>
</evidence>
<comment type="subcellular location">
    <subcellularLocation>
        <location evidence="1 7">Cell membrane</location>
        <topology evidence="1 7">Multi-pass membrane protein</topology>
    </subcellularLocation>
</comment>
<evidence type="ECO:0000256" key="2">
    <source>
        <dbReference type="ARBA" id="ARBA00022448"/>
    </source>
</evidence>
<feature type="transmembrane region" description="Helical" evidence="7">
    <location>
        <begin position="267"/>
        <end position="292"/>
    </location>
</feature>
<protein>
    <submittedName>
        <fullName evidence="9">ABC transporter permease</fullName>
    </submittedName>
</protein>
<dbReference type="EMBL" id="JBHTIU010000039">
    <property type="protein sequence ID" value="MFD0870113.1"/>
    <property type="molecule type" value="Genomic_DNA"/>
</dbReference>
<dbReference type="InterPro" id="IPR050809">
    <property type="entry name" value="UgpAE/MalFG_permease"/>
</dbReference>
<evidence type="ECO:0000256" key="3">
    <source>
        <dbReference type="ARBA" id="ARBA00022475"/>
    </source>
</evidence>
<evidence type="ECO:0000256" key="7">
    <source>
        <dbReference type="RuleBase" id="RU363032"/>
    </source>
</evidence>
<evidence type="ECO:0000313" key="9">
    <source>
        <dbReference type="EMBL" id="MFD0870113.1"/>
    </source>
</evidence>
<evidence type="ECO:0000256" key="5">
    <source>
        <dbReference type="ARBA" id="ARBA00022989"/>
    </source>
</evidence>
<dbReference type="InterPro" id="IPR035906">
    <property type="entry name" value="MetI-like_sf"/>
</dbReference>
<evidence type="ECO:0000256" key="4">
    <source>
        <dbReference type="ARBA" id="ARBA00022692"/>
    </source>
</evidence>
<organism evidence="9 10">
    <name type="scientific">Paenibacillus residui</name>
    <dbReference type="NCBI Taxonomy" id="629724"/>
    <lineage>
        <taxon>Bacteria</taxon>
        <taxon>Bacillati</taxon>
        <taxon>Bacillota</taxon>
        <taxon>Bacilli</taxon>
        <taxon>Bacillales</taxon>
        <taxon>Paenibacillaceae</taxon>
        <taxon>Paenibacillus</taxon>
    </lineage>
</organism>
<proteinExistence type="inferred from homology"/>
<keyword evidence="10" id="KW-1185">Reference proteome</keyword>
<evidence type="ECO:0000313" key="10">
    <source>
        <dbReference type="Proteomes" id="UP001597120"/>
    </source>
</evidence>
<accession>A0ABW3D9E6</accession>
<dbReference type="Proteomes" id="UP001597120">
    <property type="component" value="Unassembled WGS sequence"/>
</dbReference>
<feature type="transmembrane region" description="Helical" evidence="7">
    <location>
        <begin position="77"/>
        <end position="101"/>
    </location>
</feature>